<dbReference type="Proteomes" id="UP000190961">
    <property type="component" value="Unassembled WGS sequence"/>
</dbReference>
<feature type="domain" description="Glycosyl transferase family 1" evidence="1">
    <location>
        <begin position="184"/>
        <end position="343"/>
    </location>
</feature>
<proteinExistence type="predicted"/>
<dbReference type="PANTHER" id="PTHR45947">
    <property type="entry name" value="SULFOQUINOVOSYL TRANSFERASE SQD2"/>
    <property type="match status" value="1"/>
</dbReference>
<accession>A0A1T5LET0</accession>
<name>A0A1T5LET0_9BACT</name>
<dbReference type="Pfam" id="PF13439">
    <property type="entry name" value="Glyco_transf_4"/>
    <property type="match status" value="1"/>
</dbReference>
<dbReference type="Gene3D" id="3.40.50.2000">
    <property type="entry name" value="Glycogen Phosphorylase B"/>
    <property type="match status" value="2"/>
</dbReference>
<feature type="domain" description="Glycosyltransferase subfamily 4-like N-terminal" evidence="2">
    <location>
        <begin position="46"/>
        <end position="177"/>
    </location>
</feature>
<dbReference type="InterPro" id="IPR001296">
    <property type="entry name" value="Glyco_trans_1"/>
</dbReference>
<keyword evidence="4" id="KW-1185">Reference proteome</keyword>
<dbReference type="Pfam" id="PF00534">
    <property type="entry name" value="Glycos_transf_1"/>
    <property type="match status" value="1"/>
</dbReference>
<dbReference type="STRING" id="688867.SAMN05660236_3041"/>
<evidence type="ECO:0000313" key="4">
    <source>
        <dbReference type="Proteomes" id="UP000190961"/>
    </source>
</evidence>
<dbReference type="InterPro" id="IPR050194">
    <property type="entry name" value="Glycosyltransferase_grp1"/>
</dbReference>
<dbReference type="RefSeq" id="WP_143785784.1">
    <property type="nucleotide sequence ID" value="NZ_FUZU01000002.1"/>
</dbReference>
<keyword evidence="3" id="KW-0808">Transferase</keyword>
<dbReference type="PANTHER" id="PTHR45947:SF3">
    <property type="entry name" value="SULFOQUINOVOSYL TRANSFERASE SQD2"/>
    <property type="match status" value="1"/>
</dbReference>
<evidence type="ECO:0000259" key="1">
    <source>
        <dbReference type="Pfam" id="PF00534"/>
    </source>
</evidence>
<gene>
    <name evidence="3" type="ORF">SAMN05660236_3041</name>
</gene>
<protein>
    <submittedName>
        <fullName evidence="3">Glycosyltransferase involved in cell wall bisynthesis</fullName>
    </submittedName>
</protein>
<evidence type="ECO:0000259" key="2">
    <source>
        <dbReference type="Pfam" id="PF13439"/>
    </source>
</evidence>
<dbReference type="InterPro" id="IPR028098">
    <property type="entry name" value="Glyco_trans_4-like_N"/>
</dbReference>
<dbReference type="OrthoDB" id="596635at2"/>
<evidence type="ECO:0000313" key="3">
    <source>
        <dbReference type="EMBL" id="SKC74205.1"/>
    </source>
</evidence>
<sequence length="368" mass="41539">MKRIAILGRGAHTLPTYRVLLNDLAAHYSITLYSEVAMTPEWLLLEHNYAIKSIPKGKYPRRLRDLLLLLLILRDHLKNPFVLLHAHSTYPTGFIAILLKKIFKIPVVVALDAAEGSAFPEIDFGDLLSKRRAKLNQWVINQASFVTALTNFHRDQVYTNLKITKNINVIPRGVDPAKFSIVNTQKENDSITILSVSYLSPVKDPETLIRTFFLIQQSINCKLIHIGHDYMNHAIQQLVKEMGIEDKVFFMGHLAYEEIPEYYKKADLFLLTSVYESQALVVAEALAAGIPVAGTHVGLMADLSEKCCITVPPGNYKALAESVLALLSDKERMSALQENGYNWSRQNNLDTCVATLRNIYDHLIVIKQ</sequence>
<organism evidence="3 4">
    <name type="scientific">Ohtaekwangia koreensis</name>
    <dbReference type="NCBI Taxonomy" id="688867"/>
    <lineage>
        <taxon>Bacteria</taxon>
        <taxon>Pseudomonadati</taxon>
        <taxon>Bacteroidota</taxon>
        <taxon>Cytophagia</taxon>
        <taxon>Cytophagales</taxon>
        <taxon>Fulvivirgaceae</taxon>
        <taxon>Ohtaekwangia</taxon>
    </lineage>
</organism>
<dbReference type="EMBL" id="FUZU01000002">
    <property type="protein sequence ID" value="SKC74205.1"/>
    <property type="molecule type" value="Genomic_DNA"/>
</dbReference>
<dbReference type="GO" id="GO:0016757">
    <property type="term" value="F:glycosyltransferase activity"/>
    <property type="evidence" value="ECO:0007669"/>
    <property type="project" value="InterPro"/>
</dbReference>
<reference evidence="3 4" key="1">
    <citation type="submission" date="2017-02" db="EMBL/GenBank/DDBJ databases">
        <authorList>
            <person name="Peterson S.W."/>
        </authorList>
    </citation>
    <scope>NUCLEOTIDE SEQUENCE [LARGE SCALE GENOMIC DNA]</scope>
    <source>
        <strain evidence="3 4">DSM 25262</strain>
    </source>
</reference>
<dbReference type="AlphaFoldDB" id="A0A1T5LET0"/>
<dbReference type="SUPFAM" id="SSF53756">
    <property type="entry name" value="UDP-Glycosyltransferase/glycogen phosphorylase"/>
    <property type="match status" value="1"/>
</dbReference>